<comment type="caution">
    <text evidence="1">The sequence shown here is derived from an EMBL/GenBank/DDBJ whole genome shotgun (WGS) entry which is preliminary data.</text>
</comment>
<protein>
    <submittedName>
        <fullName evidence="1">Uncharacterized protein</fullName>
    </submittedName>
</protein>
<organism evidence="1 2">
    <name type="scientific">Rhododendron molle</name>
    <name type="common">Chinese azalea</name>
    <name type="synonym">Azalea mollis</name>
    <dbReference type="NCBI Taxonomy" id="49168"/>
    <lineage>
        <taxon>Eukaryota</taxon>
        <taxon>Viridiplantae</taxon>
        <taxon>Streptophyta</taxon>
        <taxon>Embryophyta</taxon>
        <taxon>Tracheophyta</taxon>
        <taxon>Spermatophyta</taxon>
        <taxon>Magnoliopsida</taxon>
        <taxon>eudicotyledons</taxon>
        <taxon>Gunneridae</taxon>
        <taxon>Pentapetalae</taxon>
        <taxon>asterids</taxon>
        <taxon>Ericales</taxon>
        <taxon>Ericaceae</taxon>
        <taxon>Ericoideae</taxon>
        <taxon>Rhodoreae</taxon>
        <taxon>Rhododendron</taxon>
    </lineage>
</organism>
<sequence length="319" mass="36752">MASSHRPSSPAKPPPHFFKIIHSPHEKLKIPRKFTSTYGKDLANHVFLKVPDGMVWKVELIKSGEDAWLCNGWKEFAGHYSVCFGHFLVFRYDGDSNFHVIIFDMTASEVEYPFRATHGDETDANHMGNSQVPDTQEIEEDDYGKITSTELKLPSPNKKAVKRQESRRGLAKRPRHYPSTVKRSFLSGKEKSRALERAKAFRSENPYFTKIMRPSYVSTGYYYFPIVFEILQYLPTKFSKENLSEKPEKVVLQSSNGGVWPVKCHCGGRGRYVLHWKSFVLANNVKANDVCVFELIKSIEPRLNVTIFRKYHHAMSLEE</sequence>
<keyword evidence="2" id="KW-1185">Reference proteome</keyword>
<evidence type="ECO:0000313" key="2">
    <source>
        <dbReference type="Proteomes" id="UP001062846"/>
    </source>
</evidence>
<gene>
    <name evidence="1" type="ORF">RHMOL_Rhmol08G0127500</name>
</gene>
<dbReference type="Proteomes" id="UP001062846">
    <property type="component" value="Chromosome 8"/>
</dbReference>
<name>A0ACC0MN15_RHOML</name>
<accession>A0ACC0MN15</accession>
<reference evidence="1" key="1">
    <citation type="submission" date="2022-02" db="EMBL/GenBank/DDBJ databases">
        <title>Plant Genome Project.</title>
        <authorList>
            <person name="Zhang R.-G."/>
        </authorList>
    </citation>
    <scope>NUCLEOTIDE SEQUENCE</scope>
    <source>
        <strain evidence="1">AT1</strain>
    </source>
</reference>
<evidence type="ECO:0000313" key="1">
    <source>
        <dbReference type="EMBL" id="KAI8542295.1"/>
    </source>
</evidence>
<dbReference type="EMBL" id="CM046395">
    <property type="protein sequence ID" value="KAI8542295.1"/>
    <property type="molecule type" value="Genomic_DNA"/>
</dbReference>
<proteinExistence type="predicted"/>